<proteinExistence type="predicted"/>
<protein>
    <submittedName>
        <fullName evidence="2">Uncharacterized protein</fullName>
    </submittedName>
</protein>
<sequence>MTHHDILNPSRNDMVAHHAKHDEAAGEGELDYVQHLNAQKLTLGERMLVVGALVLLGVAGLTAHLSSSVSPEVTGAIAAPQPVTSPHNSLDHCREYSPYAEKSC</sequence>
<reference evidence="2" key="1">
    <citation type="submission" date="2022-09" db="EMBL/GenBank/DDBJ databases">
        <title>Australian commercial rhizobial inoculants.</title>
        <authorList>
            <person name="Kohlmeier M.G."/>
            <person name="O'Hara G.W."/>
            <person name="Colombi E."/>
            <person name="Ramsay J.P."/>
            <person name="Terpolilli J."/>
        </authorList>
    </citation>
    <scope>NUCLEOTIDE SEQUENCE</scope>
    <source>
        <strain evidence="2">WSM1592</strain>
        <plasmid evidence="2">pWSM1592_1</plasmid>
    </source>
</reference>
<dbReference type="RefSeq" id="WP_245209259.1">
    <property type="nucleotide sequence ID" value="NZ_CP104144.1"/>
</dbReference>
<evidence type="ECO:0000313" key="2">
    <source>
        <dbReference type="EMBL" id="UWU18439.1"/>
    </source>
</evidence>
<feature type="region of interest" description="Disordered" evidence="1">
    <location>
        <begin position="1"/>
        <end position="22"/>
    </location>
</feature>
<dbReference type="EMBL" id="CP104144">
    <property type="protein sequence ID" value="UWU18439.1"/>
    <property type="molecule type" value="Genomic_DNA"/>
</dbReference>
<feature type="region of interest" description="Disordered" evidence="1">
    <location>
        <begin position="80"/>
        <end position="104"/>
    </location>
</feature>
<name>A0ABY5XUZ0_RHISU</name>
<keyword evidence="2" id="KW-0614">Plasmid</keyword>
<evidence type="ECO:0000256" key="1">
    <source>
        <dbReference type="SAM" id="MobiDB-lite"/>
    </source>
</evidence>
<dbReference type="Proteomes" id="UP001060123">
    <property type="component" value="Plasmid pWSM1592_1"/>
</dbReference>
<geneLocation type="plasmid" evidence="2 3">
    <name>pWSM1592_1</name>
</geneLocation>
<evidence type="ECO:0000313" key="3">
    <source>
        <dbReference type="Proteomes" id="UP001060123"/>
    </source>
</evidence>
<keyword evidence="3" id="KW-1185">Reference proteome</keyword>
<gene>
    <name evidence="2" type="ORF">N2599_24705</name>
</gene>
<accession>A0ABY5XUZ0</accession>
<organism evidence="2 3">
    <name type="scientific">Rhizobium sullae</name>
    <name type="common">Rhizobium hedysari</name>
    <dbReference type="NCBI Taxonomy" id="50338"/>
    <lineage>
        <taxon>Bacteria</taxon>
        <taxon>Pseudomonadati</taxon>
        <taxon>Pseudomonadota</taxon>
        <taxon>Alphaproteobacteria</taxon>
        <taxon>Hyphomicrobiales</taxon>
        <taxon>Rhizobiaceae</taxon>
        <taxon>Rhizobium/Agrobacterium group</taxon>
        <taxon>Rhizobium</taxon>
    </lineage>
</organism>